<gene>
    <name evidence="1" type="ORF">SAMN04487947_0426</name>
</gene>
<evidence type="ECO:0000313" key="2">
    <source>
        <dbReference type="Proteomes" id="UP000198531"/>
    </source>
</evidence>
<sequence>MACVECGSPARGLRCQTCRRTREMEEFWESVEFEDDLEQQVDDDE</sequence>
<dbReference type="AlphaFoldDB" id="A0A1I6G1V5"/>
<name>A0A1I6G1V5_9EURY</name>
<dbReference type="Proteomes" id="UP000198531">
    <property type="component" value="Unassembled WGS sequence"/>
</dbReference>
<evidence type="ECO:0000313" key="1">
    <source>
        <dbReference type="EMBL" id="SFR36158.1"/>
    </source>
</evidence>
<organism evidence="1 2">
    <name type="scientific">Halogeometricum rufum</name>
    <dbReference type="NCBI Taxonomy" id="553469"/>
    <lineage>
        <taxon>Archaea</taxon>
        <taxon>Methanobacteriati</taxon>
        <taxon>Methanobacteriota</taxon>
        <taxon>Stenosarchaea group</taxon>
        <taxon>Halobacteria</taxon>
        <taxon>Halobacteriales</taxon>
        <taxon>Haloferacaceae</taxon>
        <taxon>Halogeometricum</taxon>
    </lineage>
</organism>
<keyword evidence="2" id="KW-1185">Reference proteome</keyword>
<proteinExistence type="predicted"/>
<dbReference type="EMBL" id="FOYT01000001">
    <property type="protein sequence ID" value="SFR36158.1"/>
    <property type="molecule type" value="Genomic_DNA"/>
</dbReference>
<protein>
    <submittedName>
        <fullName evidence="1">Uncharacterized protein</fullName>
    </submittedName>
</protein>
<accession>A0A1I6G1V5</accession>
<dbReference type="RefSeq" id="WP_177232507.1">
    <property type="nucleotide sequence ID" value="NZ_FOYT01000001.1"/>
</dbReference>
<reference evidence="2" key="1">
    <citation type="submission" date="2016-10" db="EMBL/GenBank/DDBJ databases">
        <authorList>
            <person name="Varghese N."/>
            <person name="Submissions S."/>
        </authorList>
    </citation>
    <scope>NUCLEOTIDE SEQUENCE [LARGE SCALE GENOMIC DNA]</scope>
    <source>
        <strain evidence="2">CGMCC 1.7736</strain>
    </source>
</reference>